<evidence type="ECO:0000256" key="1">
    <source>
        <dbReference type="SAM" id="MobiDB-lite"/>
    </source>
</evidence>
<reference evidence="2 3" key="1">
    <citation type="submission" date="2020-05" db="EMBL/GenBank/DDBJ databases">
        <title>Genomic Encyclopedia of Type Strains, Phase III (KMG-III): the genomes of soil and plant-associated and newly described type strains.</title>
        <authorList>
            <person name="Whitman W."/>
        </authorList>
    </citation>
    <scope>NUCLEOTIDE SEQUENCE [LARGE SCALE GENOMIC DNA]</scope>
    <source>
        <strain evidence="2 3">KCTC 19046</strain>
    </source>
</reference>
<dbReference type="EMBL" id="JABEZU010000001">
    <property type="protein sequence ID" value="NOV95471.1"/>
    <property type="molecule type" value="Genomic_DNA"/>
</dbReference>
<keyword evidence="3" id="KW-1185">Reference proteome</keyword>
<accession>A0ABX1ZYT3</accession>
<comment type="caution">
    <text evidence="2">The sequence shown here is derived from an EMBL/GenBank/DDBJ whole genome shotgun (WGS) entry which is preliminary data.</text>
</comment>
<dbReference type="Proteomes" id="UP000757540">
    <property type="component" value="Unassembled WGS sequence"/>
</dbReference>
<protein>
    <submittedName>
        <fullName evidence="2">Uncharacterized protein</fullName>
    </submittedName>
</protein>
<feature type="region of interest" description="Disordered" evidence="1">
    <location>
        <begin position="1"/>
        <end position="41"/>
    </location>
</feature>
<sequence length="41" mass="4074">MNSASAISALDSPRATARRTSVSRGVSAASAGELGAAGRRR</sequence>
<evidence type="ECO:0000313" key="2">
    <source>
        <dbReference type="EMBL" id="NOV95471.1"/>
    </source>
</evidence>
<gene>
    <name evidence="2" type="ORF">HDG69_000024</name>
</gene>
<feature type="compositionally biased region" description="Low complexity" evidence="1">
    <location>
        <begin position="18"/>
        <end position="41"/>
    </location>
</feature>
<organism evidence="2 3">
    <name type="scientific">Isoptericola halotolerans</name>
    <dbReference type="NCBI Taxonomy" id="300560"/>
    <lineage>
        <taxon>Bacteria</taxon>
        <taxon>Bacillati</taxon>
        <taxon>Actinomycetota</taxon>
        <taxon>Actinomycetes</taxon>
        <taxon>Micrococcales</taxon>
        <taxon>Promicromonosporaceae</taxon>
        <taxon>Isoptericola</taxon>
    </lineage>
</organism>
<name>A0ABX1ZYT3_9MICO</name>
<evidence type="ECO:0000313" key="3">
    <source>
        <dbReference type="Proteomes" id="UP000757540"/>
    </source>
</evidence>
<proteinExistence type="predicted"/>